<organism evidence="6 7">
    <name type="scientific">Alicycliphilus denitrificans</name>
    <dbReference type="NCBI Taxonomy" id="179636"/>
    <lineage>
        <taxon>Bacteria</taxon>
        <taxon>Pseudomonadati</taxon>
        <taxon>Pseudomonadota</taxon>
        <taxon>Betaproteobacteria</taxon>
        <taxon>Burkholderiales</taxon>
        <taxon>Comamonadaceae</taxon>
        <taxon>Alicycliphilus</taxon>
    </lineage>
</organism>
<dbReference type="GO" id="GO:0003677">
    <property type="term" value="F:DNA binding"/>
    <property type="evidence" value="ECO:0007669"/>
    <property type="project" value="UniProtKB-KW"/>
</dbReference>
<keyword evidence="1" id="KW-0805">Transcription regulation</keyword>
<dbReference type="InterPro" id="IPR036390">
    <property type="entry name" value="WH_DNA-bd_sf"/>
</dbReference>
<dbReference type="PROSITE" id="PS51077">
    <property type="entry name" value="HTH_ICLR"/>
    <property type="match status" value="1"/>
</dbReference>
<evidence type="ECO:0000259" key="4">
    <source>
        <dbReference type="PROSITE" id="PS51077"/>
    </source>
</evidence>
<dbReference type="SUPFAM" id="SSF55781">
    <property type="entry name" value="GAF domain-like"/>
    <property type="match status" value="1"/>
</dbReference>
<dbReference type="SUPFAM" id="SSF46785">
    <property type="entry name" value="Winged helix' DNA-binding domain"/>
    <property type="match status" value="1"/>
</dbReference>
<keyword evidence="2" id="KW-0238">DNA-binding</keyword>
<comment type="caution">
    <text evidence="6">The sequence shown here is derived from an EMBL/GenBank/DDBJ whole genome shotgun (WGS) entry which is preliminary data.</text>
</comment>
<dbReference type="InterPro" id="IPR005471">
    <property type="entry name" value="Tscrpt_reg_IclR_N"/>
</dbReference>
<evidence type="ECO:0000256" key="2">
    <source>
        <dbReference type="ARBA" id="ARBA00023125"/>
    </source>
</evidence>
<feature type="domain" description="HTH iclR-type" evidence="4">
    <location>
        <begin position="15"/>
        <end position="78"/>
    </location>
</feature>
<evidence type="ECO:0000313" key="6">
    <source>
        <dbReference type="EMBL" id="RKJ95233.1"/>
    </source>
</evidence>
<dbReference type="PROSITE" id="PS51078">
    <property type="entry name" value="ICLR_ED"/>
    <property type="match status" value="1"/>
</dbReference>
<gene>
    <name evidence="6" type="ORF">CE154_018540</name>
</gene>
<evidence type="ECO:0000256" key="1">
    <source>
        <dbReference type="ARBA" id="ARBA00023015"/>
    </source>
</evidence>
<proteinExistence type="predicted"/>
<dbReference type="InterPro" id="IPR036388">
    <property type="entry name" value="WH-like_DNA-bd_sf"/>
</dbReference>
<dbReference type="AlphaFoldDB" id="A0A3R7HML0"/>
<evidence type="ECO:0000256" key="3">
    <source>
        <dbReference type="ARBA" id="ARBA00023163"/>
    </source>
</evidence>
<accession>A0A3R7HML0</accession>
<evidence type="ECO:0000259" key="5">
    <source>
        <dbReference type="PROSITE" id="PS51078"/>
    </source>
</evidence>
<evidence type="ECO:0008006" key="8">
    <source>
        <dbReference type="Google" id="ProtNLM"/>
    </source>
</evidence>
<dbReference type="PANTHER" id="PTHR30136:SF39">
    <property type="entry name" value="TRANSCRIPTIONAL REGULATORY PROTEIN"/>
    <property type="match status" value="1"/>
</dbReference>
<dbReference type="InterPro" id="IPR029016">
    <property type="entry name" value="GAF-like_dom_sf"/>
</dbReference>
<evidence type="ECO:0000313" key="7">
    <source>
        <dbReference type="Proteomes" id="UP000216225"/>
    </source>
</evidence>
<dbReference type="InterPro" id="IPR050707">
    <property type="entry name" value="HTH_MetabolicPath_Reg"/>
</dbReference>
<dbReference type="Gene3D" id="1.10.10.10">
    <property type="entry name" value="Winged helix-like DNA-binding domain superfamily/Winged helix DNA-binding domain"/>
    <property type="match status" value="1"/>
</dbReference>
<dbReference type="EMBL" id="NKDB02000004">
    <property type="protein sequence ID" value="RKJ95233.1"/>
    <property type="molecule type" value="Genomic_DNA"/>
</dbReference>
<dbReference type="Gene3D" id="3.30.450.40">
    <property type="match status" value="1"/>
</dbReference>
<dbReference type="InterPro" id="IPR014757">
    <property type="entry name" value="Tscrpt_reg_IclR_C"/>
</dbReference>
<reference evidence="6 7" key="1">
    <citation type="submission" date="2018-09" db="EMBL/GenBank/DDBJ databases">
        <title>Genome comparison of Alicycliphilus sp. BQ1, a polyurethanolytic bacterium, with its closest phylogenetic relatives Alicycliphilus denitrificans BC and K601, unable to attack polyurethane.</title>
        <authorList>
            <person name="Loza-Tavera H."/>
            <person name="Lozano L."/>
            <person name="Cevallos M."/>
            <person name="Maya-Lucas O."/>
            <person name="Garcia-Mena J."/>
            <person name="Hernandez J."/>
        </authorList>
    </citation>
    <scope>NUCLEOTIDE SEQUENCE [LARGE SCALE GENOMIC DNA]</scope>
    <source>
        <strain evidence="6 7">BQ1</strain>
    </source>
</reference>
<dbReference type="PANTHER" id="PTHR30136">
    <property type="entry name" value="HELIX-TURN-HELIX TRANSCRIPTIONAL REGULATOR, ICLR FAMILY"/>
    <property type="match status" value="1"/>
</dbReference>
<dbReference type="GO" id="GO:0003700">
    <property type="term" value="F:DNA-binding transcription factor activity"/>
    <property type="evidence" value="ECO:0007669"/>
    <property type="project" value="TreeGrafter"/>
</dbReference>
<dbReference type="Proteomes" id="UP000216225">
    <property type="component" value="Unassembled WGS sequence"/>
</dbReference>
<name>A0A3R7HML0_9BURK</name>
<protein>
    <recommendedName>
        <fullName evidence="8">IclR family transcriptional regulator</fullName>
    </recommendedName>
</protein>
<feature type="domain" description="IclR-ED" evidence="5">
    <location>
        <begin position="79"/>
        <end position="264"/>
    </location>
</feature>
<sequence>MWNMSPPAPSARSGTQSIERAVHLLRELALRGARGWGLRGLAEHCGLDVATVHRILKCLLDEGLVQQRASDRRYLLGPMNFELGVSVHNRAGLVDAARQAVRQLARKFPRITTSVVVRSGDDCVCIARAGAASFPSVASAIREGQRVALLSRLSGMAIVAALPPQQAQAIIVRGRQQLAHLGEDFLARAQAIVRASHRQGHVFSSGIVLHEVNSLAVAFGPEWAPIGSLAVSAWCHDYSAEALYAMLPHLREAAGLLAASAPEV</sequence>
<dbReference type="SMART" id="SM00346">
    <property type="entry name" value="HTH_ICLR"/>
    <property type="match status" value="1"/>
</dbReference>
<dbReference type="Pfam" id="PF09339">
    <property type="entry name" value="HTH_IclR"/>
    <property type="match status" value="1"/>
</dbReference>
<dbReference type="GO" id="GO:0045892">
    <property type="term" value="P:negative regulation of DNA-templated transcription"/>
    <property type="evidence" value="ECO:0007669"/>
    <property type="project" value="TreeGrafter"/>
</dbReference>
<keyword evidence="3" id="KW-0804">Transcription</keyword>